<dbReference type="SUPFAM" id="SSF63446">
    <property type="entry name" value="Type I dockerin domain"/>
    <property type="match status" value="1"/>
</dbReference>
<dbReference type="InterPro" id="IPR013783">
    <property type="entry name" value="Ig-like_fold"/>
</dbReference>
<dbReference type="Proteomes" id="UP000305729">
    <property type="component" value="Chromosome 1"/>
</dbReference>
<dbReference type="Gene3D" id="2.60.120.380">
    <property type="match status" value="3"/>
</dbReference>
<dbReference type="InterPro" id="IPR008754">
    <property type="entry name" value="Peptidase_M43"/>
</dbReference>
<reference evidence="9 10" key="1">
    <citation type="submission" date="2019-10" db="EMBL/GenBank/DDBJ databases">
        <title>Pseudoalteromonas rubra S4059.</title>
        <authorList>
            <person name="Paulsen S."/>
            <person name="Wang X."/>
        </authorList>
    </citation>
    <scope>NUCLEOTIDE SEQUENCE [LARGE SCALE GENOMIC DNA]</scope>
    <source>
        <strain evidence="9 10">S4059</strain>
    </source>
</reference>
<protein>
    <submittedName>
        <fullName evidence="9">PKD domain-containing protein</fullName>
    </submittedName>
</protein>
<comment type="similarity">
    <text evidence="1">Belongs to the peptidase M43B family.</text>
</comment>
<dbReference type="PANTHER" id="PTHR47466">
    <property type="match status" value="1"/>
</dbReference>
<dbReference type="InterPro" id="IPR022409">
    <property type="entry name" value="PKD/Chitinase_dom"/>
</dbReference>
<evidence type="ECO:0000256" key="5">
    <source>
        <dbReference type="ARBA" id="ARBA00022801"/>
    </source>
</evidence>
<keyword evidence="5" id="KW-0378">Hydrolase</keyword>
<evidence type="ECO:0000313" key="10">
    <source>
        <dbReference type="Proteomes" id="UP000305729"/>
    </source>
</evidence>
<dbReference type="PANTHER" id="PTHR47466:SF1">
    <property type="entry name" value="METALLOPROTEASE MEP1 (AFU_ORTHOLOGUE AFUA_1G07730)-RELATED"/>
    <property type="match status" value="1"/>
</dbReference>
<keyword evidence="8" id="KW-1015">Disulfide bond</keyword>
<sequence length="1213" mass="132996">MKKRIIAGLCSFSACITPLTVHASVKHASTETNAVEAKLAHSEWPQDTLIPSCGADHNGQDWAKLQKSAAKQPVGVMAPFAQPMMVAAQSTPLSPELLHNSTAVAGRYYIPVVFHVYGDAYNCSDSSQKCLTDEKIQDALTKLNNDFLGLSVDSPEVSPQFQAIRENLNIEFVLAGKDPQGKPTNGIVRYSHDQTGYGNHDDETLAKIQADAWDNFSYMNVYLMHDLYDDGKETNSGVAWYPELAMTEENTARVVYNGHYVGNNTSENFRSVLTHEFGHWLNLIHTFETKQCSITNEAFCHSTGDRSCDTPQMSMPSEMQNNAPNCLGQATNTENFMHYSDNYAMFTREQVSRMTAALHNPARNTLWSNDNLIKTGLSQYVSDSGHPWDGNSGLDVEPQGEVLASYQIPFAGKDTVETFEINLPYNAHNILFYLNGHSEDPDLYVSKGQVPTPPANDEGQWVADLISFNSAGDSEAVTVDTPDVHSSYFASVHAFTAYSDTTLSVIQGEDPYLNEGEHRYSLFKLDGLWANKNNASWPDRAGKTFDFQFSVPQEATRTVVVVPGGYQGPKMADGSIKRNGDLDMYVAKDRAVSKTQFDCRPFTWKGITEYCEFEGGGDFEVIIDPFETYTNASIQVYYEIADTQNQLPFANINGQSRVEAVGHALEFSSAGSNDPDGEIVSFLWDFGDGTQSIQAEVDHIYTMTGTYPVSLTVTDNAGNQSTAHASAVITELSPEDAPLCEDCKRIYLADELNLAASAGGQTYNYEFAVPDAASLVTFELVERYKGDPDIHVSRNQAVSKSQYDCRPWEAPNQTELCQFEQGGVFNVMIDPFKDYESLRFRAYYDIHRDADHSAPNRLPVANAGGNQTVRAGEQVVLDGRQSSDQDGELVTYLWDLGHGTTHTGETITHHFSRTGSYPVSLTVTDDKGATSSTQVIIRVLPIGDFDEDGNVDSDDINAVRDAIAANQPLDSTFDINGDGVIDSADVTAMEELCSFANCSNTLPAPQPPVARAAVLSSQIQIGQTVSFSSAGSDDEFGQITAYQWDFGDGTQSNFANPNHSYTQAGIYQVSLTVTDNDNMTASATVTVNVDHEPLMDACVDQDGATTRRLTPSEPHCINSTRGYSFAGMDRGPKTVAITLINVPADTRVFFGDGHWPKADGSDHDAVSVKDGNQQCLFYEINEQSRYWGYLVMSGNSLGATIVVDYDVAGCRPH</sequence>
<dbReference type="PROSITE" id="PS51257">
    <property type="entry name" value="PROKAR_LIPOPROTEIN"/>
    <property type="match status" value="1"/>
</dbReference>
<evidence type="ECO:0000313" key="9">
    <source>
        <dbReference type="EMBL" id="QPB83314.1"/>
    </source>
</evidence>
<dbReference type="PROSITE" id="PS51766">
    <property type="entry name" value="DOCKERIN"/>
    <property type="match status" value="1"/>
</dbReference>
<evidence type="ECO:0000256" key="3">
    <source>
        <dbReference type="ARBA" id="ARBA00022723"/>
    </source>
</evidence>
<evidence type="ECO:0000256" key="2">
    <source>
        <dbReference type="ARBA" id="ARBA00022670"/>
    </source>
</evidence>
<dbReference type="PROSITE" id="PS00018">
    <property type="entry name" value="EF_HAND_1"/>
    <property type="match status" value="2"/>
</dbReference>
<dbReference type="Gene3D" id="2.60.40.10">
    <property type="entry name" value="Immunoglobulins"/>
    <property type="match status" value="3"/>
</dbReference>
<keyword evidence="3" id="KW-0479">Metal-binding</keyword>
<dbReference type="InterPro" id="IPR024079">
    <property type="entry name" value="MetalloPept_cat_dom_sf"/>
</dbReference>
<keyword evidence="4" id="KW-0732">Signal</keyword>
<dbReference type="InterPro" id="IPR018247">
    <property type="entry name" value="EF_Hand_1_Ca_BS"/>
</dbReference>
<dbReference type="GO" id="GO:0008237">
    <property type="term" value="F:metallopeptidase activity"/>
    <property type="evidence" value="ECO:0007669"/>
    <property type="project" value="UniProtKB-KW"/>
</dbReference>
<dbReference type="Pfam" id="PF18911">
    <property type="entry name" value="PKD_4"/>
    <property type="match status" value="3"/>
</dbReference>
<dbReference type="AlphaFoldDB" id="A0A5S3UWE9"/>
<dbReference type="SUPFAM" id="SSF55486">
    <property type="entry name" value="Metalloproteases ('zincins'), catalytic domain"/>
    <property type="match status" value="1"/>
</dbReference>
<evidence type="ECO:0000256" key="1">
    <source>
        <dbReference type="ARBA" id="ARBA00008721"/>
    </source>
</evidence>
<dbReference type="InterPro" id="IPR036439">
    <property type="entry name" value="Dockerin_dom_sf"/>
</dbReference>
<evidence type="ECO:0000256" key="7">
    <source>
        <dbReference type="ARBA" id="ARBA00023049"/>
    </source>
</evidence>
<accession>A0A5S3UWE9</accession>
<gene>
    <name evidence="9" type="ORF">CWC22_010055</name>
</gene>
<dbReference type="RefSeq" id="WP_138538199.1">
    <property type="nucleotide sequence ID" value="NZ_CP045429.1"/>
</dbReference>
<keyword evidence="6" id="KW-0862">Zinc</keyword>
<dbReference type="GO" id="GO:0046872">
    <property type="term" value="F:metal ion binding"/>
    <property type="evidence" value="ECO:0007669"/>
    <property type="project" value="UniProtKB-KW"/>
</dbReference>
<dbReference type="GO" id="GO:0000272">
    <property type="term" value="P:polysaccharide catabolic process"/>
    <property type="evidence" value="ECO:0007669"/>
    <property type="project" value="InterPro"/>
</dbReference>
<evidence type="ECO:0000256" key="8">
    <source>
        <dbReference type="ARBA" id="ARBA00023157"/>
    </source>
</evidence>
<dbReference type="Gene3D" id="3.40.390.10">
    <property type="entry name" value="Collagenase (Catalytic Domain)"/>
    <property type="match status" value="1"/>
</dbReference>
<dbReference type="Pfam" id="PF05572">
    <property type="entry name" value="Peptidase_M43"/>
    <property type="match status" value="1"/>
</dbReference>
<proteinExistence type="inferred from homology"/>
<dbReference type="CDD" id="cd00146">
    <property type="entry name" value="PKD"/>
    <property type="match status" value="3"/>
</dbReference>
<dbReference type="Gene3D" id="1.10.1330.10">
    <property type="entry name" value="Dockerin domain"/>
    <property type="match status" value="1"/>
</dbReference>
<keyword evidence="2" id="KW-0645">Protease</keyword>
<dbReference type="EMBL" id="CP045429">
    <property type="protein sequence ID" value="QPB83314.1"/>
    <property type="molecule type" value="Genomic_DNA"/>
</dbReference>
<dbReference type="SMART" id="SM00089">
    <property type="entry name" value="PKD"/>
    <property type="match status" value="3"/>
</dbReference>
<evidence type="ECO:0000256" key="4">
    <source>
        <dbReference type="ARBA" id="ARBA00022729"/>
    </source>
</evidence>
<organism evidence="9 10">
    <name type="scientific">Pseudoalteromonas rubra</name>
    <dbReference type="NCBI Taxonomy" id="43658"/>
    <lineage>
        <taxon>Bacteria</taxon>
        <taxon>Pseudomonadati</taxon>
        <taxon>Pseudomonadota</taxon>
        <taxon>Gammaproteobacteria</taxon>
        <taxon>Alteromonadales</taxon>
        <taxon>Pseudoalteromonadaceae</taxon>
        <taxon>Pseudoalteromonas</taxon>
    </lineage>
</organism>
<dbReference type="SUPFAM" id="SSF49299">
    <property type="entry name" value="PKD domain"/>
    <property type="match status" value="3"/>
</dbReference>
<dbReference type="InterPro" id="IPR035986">
    <property type="entry name" value="PKD_dom_sf"/>
</dbReference>
<dbReference type="CDD" id="cd14256">
    <property type="entry name" value="Dockerin_I"/>
    <property type="match status" value="1"/>
</dbReference>
<dbReference type="InterPro" id="IPR016134">
    <property type="entry name" value="Dockerin_dom"/>
</dbReference>
<dbReference type="PROSITE" id="PS50093">
    <property type="entry name" value="PKD"/>
    <property type="match status" value="3"/>
</dbReference>
<keyword evidence="7" id="KW-0482">Metalloprotease</keyword>
<dbReference type="GO" id="GO:0006508">
    <property type="term" value="P:proteolysis"/>
    <property type="evidence" value="ECO:0007669"/>
    <property type="project" value="UniProtKB-KW"/>
</dbReference>
<evidence type="ECO:0000256" key="6">
    <source>
        <dbReference type="ARBA" id="ARBA00022833"/>
    </source>
</evidence>
<dbReference type="InterPro" id="IPR000601">
    <property type="entry name" value="PKD_dom"/>
</dbReference>
<name>A0A5S3UWE9_9GAMM</name>